<evidence type="ECO:0000313" key="3">
    <source>
        <dbReference type="Proteomes" id="UP000652681"/>
    </source>
</evidence>
<gene>
    <name evidence="2" type="ORF">H9Y05_14000</name>
</gene>
<feature type="compositionally biased region" description="Basic and acidic residues" evidence="1">
    <location>
        <begin position="7"/>
        <end position="20"/>
    </location>
</feature>
<accession>A0A8J6U2R4</accession>
<keyword evidence="3" id="KW-1185">Reference proteome</keyword>
<dbReference type="RefSeq" id="WP_216714639.1">
    <property type="nucleotide sequence ID" value="NZ_JACVEL010000012.1"/>
</dbReference>
<name>A0A8J6U2R4_9FLAO</name>
<reference evidence="2" key="1">
    <citation type="submission" date="2020-09" db="EMBL/GenBank/DDBJ databases">
        <title>Taishania pollutisoli gen. nov., sp. nov., Isolated from Tetrabromobisphenol A-Contaminated Soil.</title>
        <authorList>
            <person name="Chen Q."/>
        </authorList>
    </citation>
    <scope>NUCLEOTIDE SEQUENCE</scope>
    <source>
        <strain evidence="2">CZZ-1</strain>
    </source>
</reference>
<evidence type="ECO:0000313" key="2">
    <source>
        <dbReference type="EMBL" id="MBC9813585.1"/>
    </source>
</evidence>
<dbReference type="EMBL" id="JACVEL010000012">
    <property type="protein sequence ID" value="MBC9813585.1"/>
    <property type="molecule type" value="Genomic_DNA"/>
</dbReference>
<proteinExistence type="predicted"/>
<organism evidence="2 3">
    <name type="scientific">Taishania pollutisoli</name>
    <dbReference type="NCBI Taxonomy" id="2766479"/>
    <lineage>
        <taxon>Bacteria</taxon>
        <taxon>Pseudomonadati</taxon>
        <taxon>Bacteroidota</taxon>
        <taxon>Flavobacteriia</taxon>
        <taxon>Flavobacteriales</taxon>
        <taxon>Crocinitomicaceae</taxon>
        <taxon>Taishania</taxon>
    </lineage>
</organism>
<evidence type="ECO:0000256" key="1">
    <source>
        <dbReference type="SAM" id="MobiDB-lite"/>
    </source>
</evidence>
<dbReference type="AlphaFoldDB" id="A0A8J6U2R4"/>
<sequence length="222" mass="25297">MYNQAETTKKNDRTFSTDTKKSNNKYAFSFVDNRPQTVLQRKIQNTIHNNSKQKYGSLNNPPITIMQLAETDEIFRTAAPSGVKNEAKEIYLLEGNEKYGLNHLKKHSKELSTVAYRRGWTGKVEDILQKVIENSMYSAYSEMDGNTCLVSFPITCRNRIVIPIAEDGKIITAMVKENDDGKGRKMFWKHAPSEVNSRGWDIVHGKVKGNLEDAPWDLYSGN</sequence>
<feature type="region of interest" description="Disordered" evidence="1">
    <location>
        <begin position="1"/>
        <end position="20"/>
    </location>
</feature>
<protein>
    <submittedName>
        <fullName evidence="2">Uncharacterized protein</fullName>
    </submittedName>
</protein>
<comment type="caution">
    <text evidence="2">The sequence shown here is derived from an EMBL/GenBank/DDBJ whole genome shotgun (WGS) entry which is preliminary data.</text>
</comment>
<dbReference type="Proteomes" id="UP000652681">
    <property type="component" value="Unassembled WGS sequence"/>
</dbReference>